<dbReference type="InterPro" id="IPR015424">
    <property type="entry name" value="PyrdxlP-dep_Trfase"/>
</dbReference>
<keyword evidence="5" id="KW-0456">Lyase</keyword>
<keyword evidence="3" id="KW-0663">Pyridoxal phosphate</keyword>
<reference evidence="5 6" key="1">
    <citation type="submission" date="2021-03" db="EMBL/GenBank/DDBJ databases">
        <title>Genomic Encyclopedia of Type Strains, Phase IV (KMG-IV): sequencing the most valuable type-strain genomes for metagenomic binning, comparative biology and taxonomic classification.</title>
        <authorList>
            <person name="Goeker M."/>
        </authorList>
    </citation>
    <scope>NUCLEOTIDE SEQUENCE [LARGE SCALE GENOMIC DNA]</scope>
    <source>
        <strain evidence="5 6">DSM 27563</strain>
    </source>
</reference>
<evidence type="ECO:0000259" key="4">
    <source>
        <dbReference type="Pfam" id="PF01212"/>
    </source>
</evidence>
<evidence type="ECO:0000256" key="2">
    <source>
        <dbReference type="ARBA" id="ARBA00006966"/>
    </source>
</evidence>
<dbReference type="PANTHER" id="PTHR48097">
    <property type="entry name" value="L-THREONINE ALDOLASE-RELATED"/>
    <property type="match status" value="1"/>
</dbReference>
<dbReference type="Gene3D" id="3.40.640.10">
    <property type="entry name" value="Type I PLP-dependent aspartate aminotransferase-like (Major domain)"/>
    <property type="match status" value="1"/>
</dbReference>
<dbReference type="Gene3D" id="3.90.1150.10">
    <property type="entry name" value="Aspartate Aminotransferase, domain 1"/>
    <property type="match status" value="1"/>
</dbReference>
<dbReference type="EMBL" id="JAGGLJ010000001">
    <property type="protein sequence ID" value="MBP2024607.1"/>
    <property type="molecule type" value="Genomic_DNA"/>
</dbReference>
<dbReference type="InterPro" id="IPR015422">
    <property type="entry name" value="PyrdxlP-dep_Trfase_small"/>
</dbReference>
<sequence length="339" mass="38159">MNIFLNDYNDLCHENVYQKVSEVQEKGNIGYGFDEYSEKAKRCIKRDLENKDVQIEFLAGGTIANIIAISANLLPYEGVIAAKSGHIVGHETGSIEATGHKVELIETSDGKLSKDLLLNRLKDFTDEYHIVPKLVYISQTTELGTVYSYEEIKEIYDVCLEYGLYLYIDGARMAVGLAASDIEVSDLCDICDIFTLGGTKNGAMFGEALVIVEEELKHNLRNFMRQRGSVIAKGFITGAQFLALFEDGLYYELGKKANDMSIKLAEELEKINIKFNQEPVSNQIFIEMPIEKIKPLEENNAFEIQPLSDSEKVLRFVTSYRTNEEEINGLISDLKALED</sequence>
<evidence type="ECO:0000313" key="5">
    <source>
        <dbReference type="EMBL" id="MBP2024607.1"/>
    </source>
</evidence>
<name>A0ABS4KA10_9FIRM</name>
<dbReference type="PANTHER" id="PTHR48097:SF5">
    <property type="entry name" value="LOW SPECIFICITY L-THREONINE ALDOLASE"/>
    <property type="match status" value="1"/>
</dbReference>
<dbReference type="InterPro" id="IPR015421">
    <property type="entry name" value="PyrdxlP-dep_Trfase_major"/>
</dbReference>
<dbReference type="Pfam" id="PF01212">
    <property type="entry name" value="Beta_elim_lyase"/>
    <property type="match status" value="1"/>
</dbReference>
<organism evidence="5 6">
    <name type="scientific">Peptoniphilus stercorisuis</name>
    <dbReference type="NCBI Taxonomy" id="1436965"/>
    <lineage>
        <taxon>Bacteria</taxon>
        <taxon>Bacillati</taxon>
        <taxon>Bacillota</taxon>
        <taxon>Tissierellia</taxon>
        <taxon>Tissierellales</taxon>
        <taxon>Peptoniphilaceae</taxon>
        <taxon>Peptoniphilus</taxon>
    </lineage>
</organism>
<evidence type="ECO:0000256" key="1">
    <source>
        <dbReference type="ARBA" id="ARBA00001933"/>
    </source>
</evidence>
<protein>
    <submittedName>
        <fullName evidence="5">Threonine aldolase</fullName>
        <ecNumber evidence="5">4.1.2.5</ecNumber>
    </submittedName>
</protein>
<accession>A0ABS4KA10</accession>
<dbReference type="GO" id="GO:0004793">
    <property type="term" value="F:threonine aldolase activity"/>
    <property type="evidence" value="ECO:0007669"/>
    <property type="project" value="UniProtKB-EC"/>
</dbReference>
<dbReference type="InterPro" id="IPR001597">
    <property type="entry name" value="ArAA_b-elim_lyase/Thr_aldolase"/>
</dbReference>
<dbReference type="EC" id="4.1.2.5" evidence="5"/>
<dbReference type="Proteomes" id="UP001519306">
    <property type="component" value="Unassembled WGS sequence"/>
</dbReference>
<dbReference type="SUPFAM" id="SSF53383">
    <property type="entry name" value="PLP-dependent transferases"/>
    <property type="match status" value="1"/>
</dbReference>
<comment type="caution">
    <text evidence="5">The sequence shown here is derived from an EMBL/GenBank/DDBJ whole genome shotgun (WGS) entry which is preliminary data.</text>
</comment>
<gene>
    <name evidence="5" type="ORF">J2Z71_000122</name>
</gene>
<keyword evidence="6" id="KW-1185">Reference proteome</keyword>
<comment type="cofactor">
    <cofactor evidence="1">
        <name>pyridoxal 5'-phosphate</name>
        <dbReference type="ChEBI" id="CHEBI:597326"/>
    </cofactor>
</comment>
<dbReference type="RefSeq" id="WP_210059910.1">
    <property type="nucleotide sequence ID" value="NZ_JAGGLJ010000001.1"/>
</dbReference>
<evidence type="ECO:0000313" key="6">
    <source>
        <dbReference type="Proteomes" id="UP001519306"/>
    </source>
</evidence>
<feature type="domain" description="Aromatic amino acid beta-eliminating lyase/threonine aldolase" evidence="4">
    <location>
        <begin position="28"/>
        <end position="288"/>
    </location>
</feature>
<evidence type="ECO:0000256" key="3">
    <source>
        <dbReference type="ARBA" id="ARBA00022898"/>
    </source>
</evidence>
<comment type="similarity">
    <text evidence="2">Belongs to the threonine aldolase family.</text>
</comment>
<proteinExistence type="inferred from homology"/>